<dbReference type="InterPro" id="IPR000182">
    <property type="entry name" value="GNAT_dom"/>
</dbReference>
<dbReference type="Pfam" id="PF00583">
    <property type="entry name" value="Acetyltransf_1"/>
    <property type="match status" value="1"/>
</dbReference>
<gene>
    <name evidence="2" type="ORF">JFL43_20060</name>
</gene>
<comment type="caution">
    <text evidence="2">The sequence shown here is derived from an EMBL/GenBank/DDBJ whole genome shotgun (WGS) entry which is preliminary data.</text>
</comment>
<proteinExistence type="predicted"/>
<dbReference type="CDD" id="cd04301">
    <property type="entry name" value="NAT_SF"/>
    <property type="match status" value="1"/>
</dbReference>
<reference evidence="2 3" key="1">
    <citation type="submission" date="2020-12" db="EMBL/GenBank/DDBJ databases">
        <title>YIM B01967 draft genome.</title>
        <authorList>
            <person name="Yan X."/>
        </authorList>
    </citation>
    <scope>NUCLEOTIDE SEQUENCE [LARGE SCALE GENOMIC DNA]</scope>
    <source>
        <strain evidence="2 3">YIM B01967</strain>
    </source>
</reference>
<dbReference type="InterPro" id="IPR016181">
    <property type="entry name" value="Acyl_CoA_acyltransferase"/>
</dbReference>
<sequence>MDISYKLLSSLSFQEAHELFNRGFEGYLLPMNLPFDTFISRFGNEGLSPSISIVAYDGVEPVGFVLQGIREVDGQKISWNGGTGIVPEYRGKKLGLSLMKEAEKVLLDSNVSIATLEALSENRPAISLYEKCGYKVVDDLLFLSADGILDGQLPNLDDYEILRIPATQSIGSDLFPAIVPWQTDASNTPKIGGEAVVITKNGDVQAACLIRKKYVFGNKTEGITLFQVTETGNDNALNTLLAYALEYDQPINRTTYNFLKGDGRSVSLLMKSGFEETPVSQVFMTKTF</sequence>
<evidence type="ECO:0000313" key="3">
    <source>
        <dbReference type="Proteomes" id="UP000618943"/>
    </source>
</evidence>
<dbReference type="SUPFAM" id="SSF55729">
    <property type="entry name" value="Acyl-CoA N-acyltransferases (Nat)"/>
    <property type="match status" value="1"/>
</dbReference>
<organism evidence="2 3">
    <name type="scientific">Viridibacillus soli</name>
    <dbReference type="NCBI Taxonomy" id="2798301"/>
    <lineage>
        <taxon>Bacteria</taxon>
        <taxon>Bacillati</taxon>
        <taxon>Bacillota</taxon>
        <taxon>Bacilli</taxon>
        <taxon>Bacillales</taxon>
        <taxon>Caryophanaceae</taxon>
        <taxon>Viridibacillus</taxon>
    </lineage>
</organism>
<dbReference type="EMBL" id="JAEOAH010000048">
    <property type="protein sequence ID" value="MBK3497084.1"/>
    <property type="molecule type" value="Genomic_DNA"/>
</dbReference>
<protein>
    <submittedName>
        <fullName evidence="2">GNAT family N-acetyltransferase</fullName>
    </submittedName>
</protein>
<feature type="domain" description="N-acetyltransferase" evidence="1">
    <location>
        <begin position="3"/>
        <end position="165"/>
    </location>
</feature>
<dbReference type="Proteomes" id="UP000618943">
    <property type="component" value="Unassembled WGS sequence"/>
</dbReference>
<dbReference type="PROSITE" id="PS51186">
    <property type="entry name" value="GNAT"/>
    <property type="match status" value="1"/>
</dbReference>
<dbReference type="RefSeq" id="WP_200750387.1">
    <property type="nucleotide sequence ID" value="NZ_JAEOAH010000048.1"/>
</dbReference>
<accession>A0ABS1HCU8</accession>
<dbReference type="Gene3D" id="3.40.630.30">
    <property type="match status" value="1"/>
</dbReference>
<name>A0ABS1HCU8_9BACL</name>
<evidence type="ECO:0000259" key="1">
    <source>
        <dbReference type="PROSITE" id="PS51186"/>
    </source>
</evidence>
<keyword evidence="3" id="KW-1185">Reference proteome</keyword>
<evidence type="ECO:0000313" key="2">
    <source>
        <dbReference type="EMBL" id="MBK3497084.1"/>
    </source>
</evidence>